<name>A0A833TDE0_PHYIN</name>
<gene>
    <name evidence="1" type="ORF">GN244_ATG06342</name>
</gene>
<organism evidence="1 2">
    <name type="scientific">Phytophthora infestans</name>
    <name type="common">Potato late blight agent</name>
    <name type="synonym">Botrytis infestans</name>
    <dbReference type="NCBI Taxonomy" id="4787"/>
    <lineage>
        <taxon>Eukaryota</taxon>
        <taxon>Sar</taxon>
        <taxon>Stramenopiles</taxon>
        <taxon>Oomycota</taxon>
        <taxon>Peronosporomycetes</taxon>
        <taxon>Peronosporales</taxon>
        <taxon>Peronosporaceae</taxon>
        <taxon>Phytophthora</taxon>
    </lineage>
</organism>
<comment type="caution">
    <text evidence="1">The sequence shown here is derived from an EMBL/GenBank/DDBJ whole genome shotgun (WGS) entry which is preliminary data.</text>
</comment>
<accession>A0A833TDE0</accession>
<dbReference type="Proteomes" id="UP000602510">
    <property type="component" value="Unassembled WGS sequence"/>
</dbReference>
<proteinExistence type="predicted"/>
<evidence type="ECO:0000313" key="1">
    <source>
        <dbReference type="EMBL" id="KAF4041485.1"/>
    </source>
</evidence>
<dbReference type="AlphaFoldDB" id="A0A833TDE0"/>
<sequence>MDICVDGITAFASQPMVSYRYVIELKNSTISISMEDRSSKKRWSESSVGLFKGNMVKSDYVLPDNAIPDTSAADYFEYFRDALEGPTDVSDVRRNLYLFRGGVVRLELAVTIRNLYSTKTTKYVFHLEPVPEERIYILESKVRDLQDEVEKLRGIDASPPFVKLTTLKKDGSLDLCW</sequence>
<evidence type="ECO:0000313" key="2">
    <source>
        <dbReference type="Proteomes" id="UP000602510"/>
    </source>
</evidence>
<reference evidence="1" key="1">
    <citation type="submission" date="2020-04" db="EMBL/GenBank/DDBJ databases">
        <title>Hybrid Assembly of Korean Phytophthora infestans isolates.</title>
        <authorList>
            <person name="Prokchorchik M."/>
            <person name="Lee Y."/>
            <person name="Seo J."/>
            <person name="Cho J.-H."/>
            <person name="Park Y.-E."/>
            <person name="Jang D.-C."/>
            <person name="Im J.-S."/>
            <person name="Choi J.-G."/>
            <person name="Park H.-J."/>
            <person name="Lee G.-B."/>
            <person name="Lee Y.-G."/>
            <person name="Hong S.-Y."/>
            <person name="Cho K."/>
            <person name="Sohn K.H."/>
        </authorList>
    </citation>
    <scope>NUCLEOTIDE SEQUENCE</scope>
    <source>
        <strain evidence="1">KR_1_A1</strain>
    </source>
</reference>
<dbReference type="EMBL" id="WSZM01000124">
    <property type="protein sequence ID" value="KAF4041485.1"/>
    <property type="molecule type" value="Genomic_DNA"/>
</dbReference>
<protein>
    <submittedName>
        <fullName evidence="1">Uncharacterized protein</fullName>
    </submittedName>
</protein>
<keyword evidence="2" id="KW-1185">Reference proteome</keyword>